<keyword evidence="1 8" id="KW-0723">Serine/threonine-protein kinase</keyword>
<dbReference type="GO" id="GO:0004674">
    <property type="term" value="F:protein serine/threonine kinase activity"/>
    <property type="evidence" value="ECO:0007669"/>
    <property type="project" value="UniProtKB-UniRule"/>
</dbReference>
<keyword evidence="2 8" id="KW-0808">Transferase</keyword>
<dbReference type="PROSITE" id="PS00107">
    <property type="entry name" value="PROTEIN_KINASE_ATP"/>
    <property type="match status" value="1"/>
</dbReference>
<keyword evidence="8" id="KW-0399">Innate immunity</keyword>
<feature type="domain" description="Protein kinase" evidence="12">
    <location>
        <begin position="166"/>
        <end position="437"/>
    </location>
</feature>
<dbReference type="EC" id="2.7.11.1" evidence="8"/>
<dbReference type="SUPFAM" id="SSF56112">
    <property type="entry name" value="Protein kinase-like (PK-like)"/>
    <property type="match status" value="1"/>
</dbReference>
<proteinExistence type="inferred from homology"/>
<comment type="similarity">
    <text evidence="8">Belongs to the protein kinase superfamily. TKL Ser/Thr protein kinase family. Pelle subfamily.</text>
</comment>
<evidence type="ECO:0000256" key="2">
    <source>
        <dbReference type="ARBA" id="ARBA00022679"/>
    </source>
</evidence>
<dbReference type="InterPro" id="IPR037970">
    <property type="entry name" value="IRAK4_Death"/>
</dbReference>
<evidence type="ECO:0000259" key="12">
    <source>
        <dbReference type="PROSITE" id="PS50011"/>
    </source>
</evidence>
<dbReference type="PANTHER" id="PTHR48006:SF102">
    <property type="entry name" value="LEUCINE-RICH REPEAT-CONTAINING PROTEIN DDB_G0281931-RELATED"/>
    <property type="match status" value="1"/>
</dbReference>
<dbReference type="SUPFAM" id="SSF47986">
    <property type="entry name" value="DEATH domain"/>
    <property type="match status" value="1"/>
</dbReference>
<dbReference type="InterPro" id="IPR011009">
    <property type="entry name" value="Kinase-like_dom_sf"/>
</dbReference>
<evidence type="ECO:0000256" key="5">
    <source>
        <dbReference type="ARBA" id="ARBA00022840"/>
    </source>
</evidence>
<keyword evidence="8" id="KW-0460">Magnesium</keyword>
<reference evidence="13" key="1">
    <citation type="journal article" date="2022" name="bioRxiv">
        <title>Sequencing and chromosome-scale assembly of the giantPleurodeles waltlgenome.</title>
        <authorList>
            <person name="Brown T."/>
            <person name="Elewa A."/>
            <person name="Iarovenko S."/>
            <person name="Subramanian E."/>
            <person name="Araus A.J."/>
            <person name="Petzold A."/>
            <person name="Susuki M."/>
            <person name="Suzuki K.-i.T."/>
            <person name="Hayashi T."/>
            <person name="Toyoda A."/>
            <person name="Oliveira C."/>
            <person name="Osipova E."/>
            <person name="Leigh N.D."/>
            <person name="Simon A."/>
            <person name="Yun M.H."/>
        </authorList>
    </citation>
    <scope>NUCLEOTIDE SEQUENCE</scope>
    <source>
        <strain evidence="13">20211129_DDA</strain>
        <tissue evidence="13">Liver</tissue>
    </source>
</reference>
<feature type="active site" description="Proton acceptor" evidence="9">
    <location>
        <position position="291"/>
    </location>
</feature>
<evidence type="ECO:0000256" key="11">
    <source>
        <dbReference type="PROSITE-ProRule" id="PRU10141"/>
    </source>
</evidence>
<organism evidence="13 14">
    <name type="scientific">Pleurodeles waltl</name>
    <name type="common">Iberian ribbed newt</name>
    <dbReference type="NCBI Taxonomy" id="8319"/>
    <lineage>
        <taxon>Eukaryota</taxon>
        <taxon>Metazoa</taxon>
        <taxon>Chordata</taxon>
        <taxon>Craniata</taxon>
        <taxon>Vertebrata</taxon>
        <taxon>Euteleostomi</taxon>
        <taxon>Amphibia</taxon>
        <taxon>Batrachia</taxon>
        <taxon>Caudata</taxon>
        <taxon>Salamandroidea</taxon>
        <taxon>Salamandridae</taxon>
        <taxon>Pleurodelinae</taxon>
        <taxon>Pleurodeles</taxon>
    </lineage>
</organism>
<dbReference type="CDD" id="cd08793">
    <property type="entry name" value="Death_IRAK4"/>
    <property type="match status" value="1"/>
</dbReference>
<evidence type="ECO:0000256" key="7">
    <source>
        <dbReference type="ARBA" id="ARBA00048679"/>
    </source>
</evidence>
<gene>
    <name evidence="13" type="ORF">NDU88_004524</name>
</gene>
<comment type="subcellular location">
    <subcellularLocation>
        <location evidence="8">Cytoplasm</location>
    </subcellularLocation>
</comment>
<evidence type="ECO:0000256" key="9">
    <source>
        <dbReference type="PIRSR" id="PIRSR038189-1"/>
    </source>
</evidence>
<dbReference type="Pfam" id="PF00069">
    <property type="entry name" value="Pkinase"/>
    <property type="match status" value="1"/>
</dbReference>
<dbReference type="AlphaFoldDB" id="A0AAV7SJ03"/>
<evidence type="ECO:0000313" key="13">
    <source>
        <dbReference type="EMBL" id="KAJ1164078.1"/>
    </source>
</evidence>
<evidence type="ECO:0000256" key="10">
    <source>
        <dbReference type="PIRSR" id="PIRSR038189-2"/>
    </source>
</evidence>
<evidence type="ECO:0000313" key="14">
    <source>
        <dbReference type="Proteomes" id="UP001066276"/>
    </source>
</evidence>
<dbReference type="InterPro" id="IPR017428">
    <property type="entry name" value="IRAK4"/>
</dbReference>
<comment type="catalytic activity">
    <reaction evidence="6 8">
        <text>L-threonyl-[protein] + ATP = O-phospho-L-threonyl-[protein] + ADP + H(+)</text>
        <dbReference type="Rhea" id="RHEA:46608"/>
        <dbReference type="Rhea" id="RHEA-COMP:11060"/>
        <dbReference type="Rhea" id="RHEA-COMP:11605"/>
        <dbReference type="ChEBI" id="CHEBI:15378"/>
        <dbReference type="ChEBI" id="CHEBI:30013"/>
        <dbReference type="ChEBI" id="CHEBI:30616"/>
        <dbReference type="ChEBI" id="CHEBI:61977"/>
        <dbReference type="ChEBI" id="CHEBI:456216"/>
        <dbReference type="EC" id="2.7.11.1"/>
    </reaction>
</comment>
<comment type="cofactor">
    <cofactor evidence="8">
        <name>Mg(2+)</name>
        <dbReference type="ChEBI" id="CHEBI:18420"/>
    </cofactor>
</comment>
<name>A0AAV7SJ03_PLEWA</name>
<dbReference type="FunFam" id="1.10.533.10:FF:000028">
    <property type="entry name" value="Interleukin 1 receptor-associated kinase 4"/>
    <property type="match status" value="1"/>
</dbReference>
<comment type="catalytic activity">
    <reaction evidence="7 8">
        <text>L-seryl-[protein] + ATP = O-phospho-L-seryl-[protein] + ADP + H(+)</text>
        <dbReference type="Rhea" id="RHEA:17989"/>
        <dbReference type="Rhea" id="RHEA-COMP:9863"/>
        <dbReference type="Rhea" id="RHEA-COMP:11604"/>
        <dbReference type="ChEBI" id="CHEBI:15378"/>
        <dbReference type="ChEBI" id="CHEBI:29999"/>
        <dbReference type="ChEBI" id="CHEBI:30616"/>
        <dbReference type="ChEBI" id="CHEBI:83421"/>
        <dbReference type="ChEBI" id="CHEBI:456216"/>
        <dbReference type="EC" id="2.7.11.1"/>
    </reaction>
</comment>
<keyword evidence="4 8" id="KW-0418">Kinase</keyword>
<dbReference type="PROSITE" id="PS50011">
    <property type="entry name" value="PROTEIN_KINASE_DOM"/>
    <property type="match status" value="1"/>
</dbReference>
<evidence type="ECO:0000256" key="6">
    <source>
        <dbReference type="ARBA" id="ARBA00047899"/>
    </source>
</evidence>
<accession>A0AAV7SJ03</accession>
<dbReference type="SMART" id="SM00220">
    <property type="entry name" value="S_TKc"/>
    <property type="match status" value="1"/>
</dbReference>
<dbReference type="InterPro" id="IPR017441">
    <property type="entry name" value="Protein_kinase_ATP_BS"/>
</dbReference>
<sequence>MDKSITPATYVRCLNFGLLRQLADFLDPLEGWRRIAVDIKTPSGEPRYTQLHIRRFEGCFQMGKSPTCELLHDWGTTNCTVSDLVDLLDRNHFVAAARLLIPDQMYSLKDADDKSYSVFQPPTMPSSMVLKGGQTNDNQDWETDFRRFSFDELKRITGNFNEQPVSAGGYKLGEGGFGVVYKACINGKLVAVKKLSNMVDVSIQELKAQFDQEIQTLTTCRHENLVELIGFASDSDHHCLVYMYMPNGSLLDRLACLDGTAPLSWSVRFRIACGTVNGIKYLHENHHVHRDIKSANILLSDSFETKLSDFGLTRAFEKCARTVMTERIVGTTAYMAPEALRGEITIKSDIFSLGVVFLEIITGLPPVDENRDPVLLLDIKEEIEDEEKTVSDYIDKKMEDCDSSTAQEMYSLASNCLNQLKNKRPDIKKVMLDLEKMGSIYRS</sequence>
<feature type="binding site" evidence="11">
    <location>
        <position position="194"/>
    </location>
    <ligand>
        <name>ATP</name>
        <dbReference type="ChEBI" id="CHEBI:30616"/>
    </ligand>
</feature>
<keyword evidence="5 8" id="KW-0067">ATP-binding</keyword>
<feature type="binding site" evidence="10">
    <location>
        <begin position="293"/>
        <end position="295"/>
    </location>
    <ligand>
        <name>ATP</name>
        <dbReference type="ChEBI" id="CHEBI:30616"/>
    </ligand>
</feature>
<dbReference type="GO" id="GO:0007165">
    <property type="term" value="P:signal transduction"/>
    <property type="evidence" value="ECO:0007669"/>
    <property type="project" value="InterPro"/>
</dbReference>
<evidence type="ECO:0000256" key="8">
    <source>
        <dbReference type="PIRNR" id="PIRNR038189"/>
    </source>
</evidence>
<dbReference type="Proteomes" id="UP001066276">
    <property type="component" value="Chromosome 4_2"/>
</dbReference>
<dbReference type="PIRSF" id="PIRSF038189">
    <property type="entry name" value="IRAK4"/>
    <property type="match status" value="1"/>
</dbReference>
<dbReference type="Gene3D" id="1.10.510.10">
    <property type="entry name" value="Transferase(Phosphotransferase) domain 1"/>
    <property type="match status" value="1"/>
</dbReference>
<evidence type="ECO:0000256" key="3">
    <source>
        <dbReference type="ARBA" id="ARBA00022741"/>
    </source>
</evidence>
<keyword evidence="3 8" id="KW-0547">Nucleotide-binding</keyword>
<evidence type="ECO:0000256" key="1">
    <source>
        <dbReference type="ARBA" id="ARBA00022527"/>
    </source>
</evidence>
<dbReference type="InterPro" id="IPR000719">
    <property type="entry name" value="Prot_kinase_dom"/>
</dbReference>
<dbReference type="FunFam" id="1.10.510.10:FF:000414">
    <property type="entry name" value="Interleukin-1 receptor-associated kinase 4"/>
    <property type="match status" value="1"/>
</dbReference>
<feature type="binding site" evidence="10">
    <location>
        <position position="193"/>
    </location>
    <ligand>
        <name>ATP</name>
        <dbReference type="ChEBI" id="CHEBI:30616"/>
    </ligand>
</feature>
<comment type="function">
    <text evidence="8">Serine/threonine-protein kinase that plays a critical role in initiating innate immune response against foreign pathogens.</text>
</comment>
<feature type="binding site" evidence="10">
    <location>
        <position position="293"/>
    </location>
    <ligand>
        <name>ATP</name>
        <dbReference type="ChEBI" id="CHEBI:30616"/>
    </ligand>
</feature>
<keyword evidence="14" id="KW-1185">Reference proteome</keyword>
<dbReference type="GO" id="GO:0000287">
    <property type="term" value="F:magnesium ion binding"/>
    <property type="evidence" value="ECO:0007669"/>
    <property type="project" value="InterPro"/>
</dbReference>
<dbReference type="InterPro" id="IPR051824">
    <property type="entry name" value="LRR_Rcpt-Like_S/T_Kinase"/>
</dbReference>
<dbReference type="GO" id="GO:0045087">
    <property type="term" value="P:innate immune response"/>
    <property type="evidence" value="ECO:0007669"/>
    <property type="project" value="UniProtKB-UniRule"/>
</dbReference>
<dbReference type="Gene3D" id="1.10.533.10">
    <property type="entry name" value="Death Domain, Fas"/>
    <property type="match status" value="1"/>
</dbReference>
<dbReference type="GO" id="GO:0005524">
    <property type="term" value="F:ATP binding"/>
    <property type="evidence" value="ECO:0007669"/>
    <property type="project" value="UniProtKB-UniRule"/>
</dbReference>
<keyword evidence="8" id="KW-0963">Cytoplasm</keyword>
<keyword evidence="8" id="KW-0391">Immunity</keyword>
<protein>
    <recommendedName>
        <fullName evidence="8">Interleukin-1 receptor-associated kinase 4</fullName>
        <ecNumber evidence="8">2.7.11.1</ecNumber>
    </recommendedName>
</protein>
<dbReference type="InterPro" id="IPR011029">
    <property type="entry name" value="DEATH-like_dom_sf"/>
</dbReference>
<dbReference type="PANTHER" id="PTHR48006">
    <property type="entry name" value="LEUCINE-RICH REPEAT-CONTAINING PROTEIN DDB_G0281931-RELATED"/>
    <property type="match status" value="1"/>
</dbReference>
<dbReference type="EMBL" id="JANPWB010000008">
    <property type="protein sequence ID" value="KAJ1164078.1"/>
    <property type="molecule type" value="Genomic_DNA"/>
</dbReference>
<comment type="caution">
    <text evidence="13">The sequence shown here is derived from an EMBL/GenBank/DDBJ whole genome shotgun (WGS) entry which is preliminary data.</text>
</comment>
<dbReference type="Gene3D" id="3.30.200.20">
    <property type="entry name" value="Phosphorylase Kinase, domain 1"/>
    <property type="match status" value="1"/>
</dbReference>
<evidence type="ECO:0000256" key="4">
    <source>
        <dbReference type="ARBA" id="ARBA00022777"/>
    </source>
</evidence>
<dbReference type="GO" id="GO:0005737">
    <property type="term" value="C:cytoplasm"/>
    <property type="evidence" value="ECO:0007669"/>
    <property type="project" value="UniProtKB-SubCell"/>
</dbReference>
<comment type="subunit">
    <text evidence="8">Associates with MYD88 and IRAK2 to form a ternary complex called the Myddosome.</text>
</comment>